<keyword evidence="2" id="KW-1133">Transmembrane helix</keyword>
<gene>
    <name evidence="4" type="ORF">MasN3_13070</name>
</gene>
<dbReference type="Pfam" id="PF09990">
    <property type="entry name" value="DUF2231"/>
    <property type="match status" value="1"/>
</dbReference>
<accession>A0ABM8C3N4</accession>
<feature type="region of interest" description="Disordered" evidence="1">
    <location>
        <begin position="134"/>
        <end position="177"/>
    </location>
</feature>
<evidence type="ECO:0000313" key="5">
    <source>
        <dbReference type="Proteomes" id="UP001163336"/>
    </source>
</evidence>
<keyword evidence="2" id="KW-0812">Transmembrane</keyword>
<evidence type="ECO:0000256" key="2">
    <source>
        <dbReference type="SAM" id="Phobius"/>
    </source>
</evidence>
<proteinExistence type="predicted"/>
<keyword evidence="2" id="KW-0472">Membrane</keyword>
<dbReference type="Proteomes" id="UP001163336">
    <property type="component" value="Chromosome"/>
</dbReference>
<sequence>MNKITIAGQPLHSILGAAPSVLIPFGFILDAMHSATGDEDYAKASYLSMGAGIVGGLAAGAAGVAEYVADKPQGEARREGQLHAALTGAALLVGAANLVLRRRGSHARGGSLALTALSAAGVLASEYLGRRMGGDGDGGEHAEAGVHADGQDVRIDHRAPDVEQYVAAGPSPLHAPD</sequence>
<dbReference type="EMBL" id="AP026966">
    <property type="protein sequence ID" value="BDT57813.1"/>
    <property type="molecule type" value="Genomic_DNA"/>
</dbReference>
<dbReference type="InterPro" id="IPR019251">
    <property type="entry name" value="DUF2231_TM"/>
</dbReference>
<name>A0ABM8C3N4_9BURK</name>
<feature type="transmembrane region" description="Helical" evidence="2">
    <location>
        <begin position="44"/>
        <end position="69"/>
    </location>
</feature>
<reference evidence="4" key="1">
    <citation type="submission" date="2022-11" db="EMBL/GenBank/DDBJ databases">
        <title>Isolation and characterization of PLA-degrading bacterium Massilia sp. from Antarctic soil.</title>
        <authorList>
            <person name="Sato K."/>
            <person name="Gomez-Fuentes C."/>
            <person name="Ahmad S.A."/>
            <person name="Zulkharnain A."/>
        </authorList>
    </citation>
    <scope>NUCLEOTIDE SEQUENCE</scope>
    <source>
        <strain evidence="4">N-3</strain>
    </source>
</reference>
<feature type="compositionally biased region" description="Basic and acidic residues" evidence="1">
    <location>
        <begin position="134"/>
        <end position="161"/>
    </location>
</feature>
<dbReference type="RefSeq" id="WP_281913150.1">
    <property type="nucleotide sequence ID" value="NZ_AP026966.1"/>
</dbReference>
<feature type="transmembrane region" description="Helical" evidence="2">
    <location>
        <begin position="81"/>
        <end position="100"/>
    </location>
</feature>
<evidence type="ECO:0000256" key="1">
    <source>
        <dbReference type="SAM" id="MobiDB-lite"/>
    </source>
</evidence>
<evidence type="ECO:0000259" key="3">
    <source>
        <dbReference type="Pfam" id="PF09990"/>
    </source>
</evidence>
<organism evidence="4 5">
    <name type="scientific">Massilia varians</name>
    <dbReference type="NCBI Taxonomy" id="457921"/>
    <lineage>
        <taxon>Bacteria</taxon>
        <taxon>Pseudomonadati</taxon>
        <taxon>Pseudomonadota</taxon>
        <taxon>Betaproteobacteria</taxon>
        <taxon>Burkholderiales</taxon>
        <taxon>Oxalobacteraceae</taxon>
        <taxon>Telluria group</taxon>
        <taxon>Massilia</taxon>
    </lineage>
</organism>
<evidence type="ECO:0000313" key="4">
    <source>
        <dbReference type="EMBL" id="BDT57813.1"/>
    </source>
</evidence>
<keyword evidence="5" id="KW-1185">Reference proteome</keyword>
<protein>
    <recommendedName>
        <fullName evidence="3">DUF2231 domain-containing protein</fullName>
    </recommendedName>
</protein>
<feature type="transmembrane region" description="Helical" evidence="2">
    <location>
        <begin position="12"/>
        <end position="32"/>
    </location>
</feature>
<feature type="domain" description="DUF2231" evidence="3">
    <location>
        <begin position="8"/>
        <end position="132"/>
    </location>
</feature>